<evidence type="ECO:0000259" key="2">
    <source>
        <dbReference type="PROSITE" id="PS50004"/>
    </source>
</evidence>
<dbReference type="PROSITE" id="PS50004">
    <property type="entry name" value="C2"/>
    <property type="match status" value="1"/>
</dbReference>
<dbReference type="PANTHER" id="PTHR11200:SF275">
    <property type="entry name" value="LD06095P"/>
    <property type="match status" value="1"/>
</dbReference>
<name>A0A6T5RE32_HETAK</name>
<dbReference type="EMBL" id="HBIU01011687">
    <property type="protein sequence ID" value="CAE0626477.1"/>
    <property type="molecule type" value="Transcribed_RNA"/>
</dbReference>
<dbReference type="InterPro" id="IPR046985">
    <property type="entry name" value="IP5"/>
</dbReference>
<dbReference type="PANTHER" id="PTHR11200">
    <property type="entry name" value="INOSITOL 5-PHOSPHATASE"/>
    <property type="match status" value="1"/>
</dbReference>
<dbReference type="Pfam" id="PF22669">
    <property type="entry name" value="Exo_endo_phos2"/>
    <property type="match status" value="1"/>
</dbReference>
<dbReference type="InterPro" id="IPR000008">
    <property type="entry name" value="C2_dom"/>
</dbReference>
<evidence type="ECO:0000256" key="1">
    <source>
        <dbReference type="SAM" id="MobiDB-lite"/>
    </source>
</evidence>
<dbReference type="InterPro" id="IPR035892">
    <property type="entry name" value="C2_domain_sf"/>
</dbReference>
<dbReference type="InterPro" id="IPR036691">
    <property type="entry name" value="Endo/exonu/phosph_ase_sf"/>
</dbReference>
<gene>
    <name evidence="3" type="ORF">HAKA00212_LOCUS5152</name>
</gene>
<feature type="region of interest" description="Disordered" evidence="1">
    <location>
        <begin position="96"/>
        <end position="131"/>
    </location>
</feature>
<dbReference type="AlphaFoldDB" id="A0A6T5RE32"/>
<dbReference type="GO" id="GO:0046856">
    <property type="term" value="P:phosphatidylinositol dephosphorylation"/>
    <property type="evidence" value="ECO:0007669"/>
    <property type="project" value="InterPro"/>
</dbReference>
<feature type="compositionally biased region" description="Low complexity" evidence="1">
    <location>
        <begin position="107"/>
        <end position="119"/>
    </location>
</feature>
<dbReference type="SUPFAM" id="SSF49562">
    <property type="entry name" value="C2 domain (Calcium/lipid-binding domain, CaLB)"/>
    <property type="match status" value="1"/>
</dbReference>
<dbReference type="SMART" id="SM00128">
    <property type="entry name" value="IPPc"/>
    <property type="match status" value="1"/>
</dbReference>
<proteinExistence type="predicted"/>
<sequence length="590" mass="63561">MAAFDRTALLQAHHENEETARDLSEGERIAMYEGGSEIKVFVGSFNAGREAIKELNEWIPFGGTGGFTREGSGYDIIAIGLQEFDVGAHRGESELGTVDGVEEESSDPPSESTTPTPRESQGEVKTVHEDERLIMGRSFNKESEERVEQMFADHLGPDFVLISSSKRGFMQLRIYVRAELAPEVTDLEVGAENTGIGGIIANKGGQACALTLRGTSLVFVSCHLAANEGKKELQHRNADCQEIIGGVHLGPFPQQLDLTHAAHHVFWMGDLNYRVDLAHPAAHPKRGTPAFQALVEEVKARAAAADYAPLHAADELLRELAAGRVLAGFRTLPPQFPPTFKVEPGQELAYKDKRVPSYCDRVLWKSLPGLEGRVRPYLYQACTGVLSSDHKPIRATFSVAPTPAVVPRAPGEPLNEVVFSHLKAKKIAALDKDIMGGHSDPYIVFLADPPGLILTAAAGDPAAALARPAGAWAGRAGDFPRTSVRNWTLNPEWKKDEVRLLLASGDAESLARCTLFACLMDRDPASADELIGVVALPGAALAAGELHEFTLPVVTNGVPHGELSGEVRFNTLLPEAAAEELGKMGLAEYA</sequence>
<reference evidence="3" key="1">
    <citation type="submission" date="2021-01" db="EMBL/GenBank/DDBJ databases">
        <authorList>
            <person name="Corre E."/>
            <person name="Pelletier E."/>
            <person name="Niang G."/>
            <person name="Scheremetjew M."/>
            <person name="Finn R."/>
            <person name="Kale V."/>
            <person name="Holt S."/>
            <person name="Cochrane G."/>
            <person name="Meng A."/>
            <person name="Brown T."/>
            <person name="Cohen L."/>
        </authorList>
    </citation>
    <scope>NUCLEOTIDE SEQUENCE</scope>
    <source>
        <strain evidence="3">CCMP3107</strain>
    </source>
</reference>
<feature type="region of interest" description="Disordered" evidence="1">
    <location>
        <begin position="1"/>
        <end position="24"/>
    </location>
</feature>
<organism evidence="3">
    <name type="scientific">Heterosigma akashiwo</name>
    <name type="common">Chromophytic alga</name>
    <name type="synonym">Heterosigma carterae</name>
    <dbReference type="NCBI Taxonomy" id="2829"/>
    <lineage>
        <taxon>Eukaryota</taxon>
        <taxon>Sar</taxon>
        <taxon>Stramenopiles</taxon>
        <taxon>Ochrophyta</taxon>
        <taxon>Raphidophyceae</taxon>
        <taxon>Chattonellales</taxon>
        <taxon>Chattonellaceae</taxon>
        <taxon>Heterosigma</taxon>
    </lineage>
</organism>
<protein>
    <recommendedName>
        <fullName evidence="2">C2 domain-containing protein</fullName>
    </recommendedName>
</protein>
<dbReference type="GO" id="GO:0004439">
    <property type="term" value="F:phosphatidylinositol-4,5-bisphosphate 5-phosphatase activity"/>
    <property type="evidence" value="ECO:0007669"/>
    <property type="project" value="TreeGrafter"/>
</dbReference>
<dbReference type="InterPro" id="IPR000300">
    <property type="entry name" value="IPPc"/>
</dbReference>
<feature type="compositionally biased region" description="Basic and acidic residues" evidence="1">
    <location>
        <begin position="12"/>
        <end position="24"/>
    </location>
</feature>
<dbReference type="Gene3D" id="3.60.10.10">
    <property type="entry name" value="Endonuclease/exonuclease/phosphatase"/>
    <property type="match status" value="1"/>
</dbReference>
<feature type="compositionally biased region" description="Basic and acidic residues" evidence="1">
    <location>
        <begin position="120"/>
        <end position="131"/>
    </location>
</feature>
<accession>A0A6T5RE32</accession>
<evidence type="ECO:0000313" key="3">
    <source>
        <dbReference type="EMBL" id="CAE0626477.1"/>
    </source>
</evidence>
<dbReference type="SUPFAM" id="SSF56219">
    <property type="entry name" value="DNase I-like"/>
    <property type="match status" value="1"/>
</dbReference>
<dbReference type="Gene3D" id="2.60.40.150">
    <property type="entry name" value="C2 domain"/>
    <property type="match status" value="1"/>
</dbReference>
<feature type="domain" description="C2" evidence="2">
    <location>
        <begin position="391"/>
        <end position="551"/>
    </location>
</feature>